<dbReference type="AlphaFoldDB" id="A0A2W2CJJ1"/>
<protein>
    <recommendedName>
        <fullName evidence="3">TsaA-like domain-containing protein</fullName>
    </recommendedName>
</protein>
<evidence type="ECO:0000313" key="4">
    <source>
        <dbReference type="EMBL" id="PZF88297.1"/>
    </source>
</evidence>
<evidence type="ECO:0000256" key="2">
    <source>
        <dbReference type="ARBA" id="ARBA00033753"/>
    </source>
</evidence>
<feature type="domain" description="TsaA-like" evidence="3">
    <location>
        <begin position="1"/>
        <end position="69"/>
    </location>
</feature>
<evidence type="ECO:0000259" key="3">
    <source>
        <dbReference type="PROSITE" id="PS51668"/>
    </source>
</evidence>
<dbReference type="SUPFAM" id="SSF118196">
    <property type="entry name" value="YaeB-like"/>
    <property type="match status" value="1"/>
</dbReference>
<sequence length="96" mass="10456">MSPPGAGWSGVGPSKIKTAAWYINWLGVSRCRLIKVDDLDLHVEELDAVDGTPVLDITPWSSEFGPRGEIKQPTWTTRCLGCTSRSRTDAGEPTGR</sequence>
<comment type="similarity">
    <text evidence="2">Belongs to the tRNA methyltransferase O family.</text>
</comment>
<proteinExistence type="inferred from homology"/>
<evidence type="ECO:0000313" key="5">
    <source>
        <dbReference type="Proteomes" id="UP000248749"/>
    </source>
</evidence>
<keyword evidence="1" id="KW-0949">S-adenosyl-L-methionine</keyword>
<dbReference type="InterPro" id="IPR036414">
    <property type="entry name" value="YaeB_N_sf"/>
</dbReference>
<dbReference type="PROSITE" id="PS51668">
    <property type="entry name" value="TSAA_2"/>
    <property type="match status" value="1"/>
</dbReference>
<dbReference type="InterPro" id="IPR036413">
    <property type="entry name" value="YaeB-like_sf"/>
</dbReference>
<evidence type="ECO:0000256" key="1">
    <source>
        <dbReference type="ARBA" id="ARBA00022691"/>
    </source>
</evidence>
<dbReference type="InterPro" id="IPR023370">
    <property type="entry name" value="TrmO-like_N"/>
</dbReference>
<dbReference type="Pfam" id="PF01980">
    <property type="entry name" value="TrmO_N"/>
    <property type="match status" value="1"/>
</dbReference>
<organism evidence="4 5">
    <name type="scientific">Micromonospora deserti</name>
    <dbReference type="NCBI Taxonomy" id="2070366"/>
    <lineage>
        <taxon>Bacteria</taxon>
        <taxon>Bacillati</taxon>
        <taxon>Actinomycetota</taxon>
        <taxon>Actinomycetes</taxon>
        <taxon>Micromonosporales</taxon>
        <taxon>Micromonosporaceae</taxon>
        <taxon>Micromonospora</taxon>
    </lineage>
</organism>
<keyword evidence="5" id="KW-1185">Reference proteome</keyword>
<dbReference type="OrthoDB" id="9804309at2"/>
<accession>A0A2W2CJJ1</accession>
<comment type="caution">
    <text evidence="4">The sequence shown here is derived from an EMBL/GenBank/DDBJ whole genome shotgun (WGS) entry which is preliminary data.</text>
</comment>
<dbReference type="Gene3D" id="2.40.30.70">
    <property type="entry name" value="YaeB-like"/>
    <property type="match status" value="1"/>
</dbReference>
<name>A0A2W2CJJ1_9ACTN</name>
<dbReference type="Proteomes" id="UP000248749">
    <property type="component" value="Unassembled WGS sequence"/>
</dbReference>
<dbReference type="EMBL" id="POUB01000276">
    <property type="protein sequence ID" value="PZF88297.1"/>
    <property type="molecule type" value="Genomic_DNA"/>
</dbReference>
<gene>
    <name evidence="4" type="ORF">C1I99_26600</name>
</gene>
<reference evidence="4 5" key="1">
    <citation type="submission" date="2018-01" db="EMBL/GenBank/DDBJ databases">
        <title>Draft genome sequence of Salinispora sp. 13K206.</title>
        <authorList>
            <person name="Sahin N."/>
            <person name="Saygin H."/>
            <person name="Ay H."/>
        </authorList>
    </citation>
    <scope>NUCLEOTIDE SEQUENCE [LARGE SCALE GENOMIC DNA]</scope>
    <source>
        <strain evidence="4 5">13K206</strain>
    </source>
</reference>